<evidence type="ECO:0000313" key="3">
    <source>
        <dbReference type="EMBL" id="VTJ91870.1"/>
    </source>
</evidence>
<name>A0A5E4DDR5_MARMO</name>
<dbReference type="FunFam" id="2.20.70.10:FF:000003">
    <property type="entry name" value="amyloid beta A4 precursor protein-binding family B member 2"/>
    <property type="match status" value="1"/>
</dbReference>
<evidence type="ECO:0000313" key="4">
    <source>
        <dbReference type="Proteomes" id="UP000335636"/>
    </source>
</evidence>
<dbReference type="InterPro" id="IPR039576">
    <property type="entry name" value="APBB1/2/3"/>
</dbReference>
<sequence length="60" mass="6773">DIWSDQSFQTDPDLPPGWKRINDIAGTYYWHIPTGTTQWERPVSIPADIQGSRKGSLSSV</sequence>
<dbReference type="GO" id="GO:0006355">
    <property type="term" value="P:regulation of DNA-templated transcription"/>
    <property type="evidence" value="ECO:0007669"/>
    <property type="project" value="TreeGrafter"/>
</dbReference>
<dbReference type="SMART" id="SM00456">
    <property type="entry name" value="WW"/>
    <property type="match status" value="1"/>
</dbReference>
<feature type="domain" description="WW" evidence="2">
    <location>
        <begin position="12"/>
        <end position="44"/>
    </location>
</feature>
<dbReference type="Pfam" id="PF00397">
    <property type="entry name" value="WW"/>
    <property type="match status" value="1"/>
</dbReference>
<dbReference type="GO" id="GO:0005634">
    <property type="term" value="C:nucleus"/>
    <property type="evidence" value="ECO:0007669"/>
    <property type="project" value="TreeGrafter"/>
</dbReference>
<proteinExistence type="predicted"/>
<accession>A0A5E4DDR5</accession>
<dbReference type="PROSITE" id="PS01159">
    <property type="entry name" value="WW_DOMAIN_1"/>
    <property type="match status" value="1"/>
</dbReference>
<dbReference type="InterPro" id="IPR001202">
    <property type="entry name" value="WW_dom"/>
</dbReference>
<evidence type="ECO:0000259" key="2">
    <source>
        <dbReference type="PROSITE" id="PS50020"/>
    </source>
</evidence>
<dbReference type="PANTHER" id="PTHR14058:SF11">
    <property type="entry name" value="AMYLOID BETA PRECURSOR PROTEIN BINDING FAMILY B MEMBER 2"/>
    <property type="match status" value="1"/>
</dbReference>
<organism evidence="3 4">
    <name type="scientific">Marmota monax</name>
    <name type="common">Woodchuck</name>
    <dbReference type="NCBI Taxonomy" id="9995"/>
    <lineage>
        <taxon>Eukaryota</taxon>
        <taxon>Metazoa</taxon>
        <taxon>Chordata</taxon>
        <taxon>Craniata</taxon>
        <taxon>Vertebrata</taxon>
        <taxon>Euteleostomi</taxon>
        <taxon>Mammalia</taxon>
        <taxon>Eutheria</taxon>
        <taxon>Euarchontoglires</taxon>
        <taxon>Glires</taxon>
        <taxon>Rodentia</taxon>
        <taxon>Sciuromorpha</taxon>
        <taxon>Sciuridae</taxon>
        <taxon>Xerinae</taxon>
        <taxon>Marmotini</taxon>
        <taxon>Marmota</taxon>
    </lineage>
</organism>
<dbReference type="GO" id="GO:0005737">
    <property type="term" value="C:cytoplasm"/>
    <property type="evidence" value="ECO:0007669"/>
    <property type="project" value="TreeGrafter"/>
</dbReference>
<dbReference type="InterPro" id="IPR036020">
    <property type="entry name" value="WW_dom_sf"/>
</dbReference>
<dbReference type="Proteomes" id="UP000335636">
    <property type="component" value="Unassembled WGS sequence"/>
</dbReference>
<reference evidence="3" key="1">
    <citation type="submission" date="2019-04" db="EMBL/GenBank/DDBJ databases">
        <authorList>
            <person name="Alioto T."/>
            <person name="Alioto T."/>
        </authorList>
    </citation>
    <scope>NUCLEOTIDE SEQUENCE [LARGE SCALE GENOMIC DNA]</scope>
</reference>
<evidence type="ECO:0000256" key="1">
    <source>
        <dbReference type="ARBA" id="ARBA00022737"/>
    </source>
</evidence>
<comment type="caution">
    <text evidence="3">The sequence shown here is derived from an EMBL/GenBank/DDBJ whole genome shotgun (WGS) entry which is preliminary data.</text>
</comment>
<dbReference type="SUPFAM" id="SSF51045">
    <property type="entry name" value="WW domain"/>
    <property type="match status" value="1"/>
</dbReference>
<dbReference type="EMBL" id="CABDUW010011760">
    <property type="protein sequence ID" value="VTJ91870.1"/>
    <property type="molecule type" value="Genomic_DNA"/>
</dbReference>
<gene>
    <name evidence="3" type="ORF">MONAX_5E029786</name>
</gene>
<dbReference type="Gene3D" id="2.20.70.10">
    <property type="match status" value="1"/>
</dbReference>
<dbReference type="CDD" id="cd00201">
    <property type="entry name" value="WW"/>
    <property type="match status" value="1"/>
</dbReference>
<keyword evidence="1" id="KW-0677">Repeat</keyword>
<dbReference type="PANTHER" id="PTHR14058">
    <property type="entry name" value="AMYLOID BETA A4 PRECURSOR PROTEIN-BINDING FAMILY B"/>
    <property type="match status" value="1"/>
</dbReference>
<dbReference type="AlphaFoldDB" id="A0A5E4DDR5"/>
<dbReference type="PROSITE" id="PS50020">
    <property type="entry name" value="WW_DOMAIN_2"/>
    <property type="match status" value="1"/>
</dbReference>
<feature type="non-terminal residue" evidence="3">
    <location>
        <position position="60"/>
    </location>
</feature>
<protein>
    <recommendedName>
        <fullName evidence="2">WW domain-containing protein</fullName>
    </recommendedName>
</protein>
<feature type="non-terminal residue" evidence="3">
    <location>
        <position position="1"/>
    </location>
</feature>
<dbReference type="GO" id="GO:0001540">
    <property type="term" value="F:amyloid-beta binding"/>
    <property type="evidence" value="ECO:0007669"/>
    <property type="project" value="InterPro"/>
</dbReference>
<keyword evidence="4" id="KW-1185">Reference proteome</keyword>